<dbReference type="InterPro" id="IPR020846">
    <property type="entry name" value="MFS_dom"/>
</dbReference>
<feature type="transmembrane region" description="Helical" evidence="7">
    <location>
        <begin position="275"/>
        <end position="300"/>
    </location>
</feature>
<evidence type="ECO:0000256" key="4">
    <source>
        <dbReference type="ARBA" id="ARBA00022989"/>
    </source>
</evidence>
<keyword evidence="5 7" id="KW-0472">Membrane</keyword>
<dbReference type="PROSITE" id="PS50850">
    <property type="entry name" value="MFS"/>
    <property type="match status" value="1"/>
</dbReference>
<dbReference type="PANTHER" id="PTHR23513:SF6">
    <property type="entry name" value="MAJOR FACILITATOR SUPERFAMILY ASSOCIATED DOMAIN-CONTAINING PROTEIN"/>
    <property type="match status" value="1"/>
</dbReference>
<keyword evidence="2" id="KW-1003">Cell membrane</keyword>
<dbReference type="CDD" id="cd06173">
    <property type="entry name" value="MFS_MefA_like"/>
    <property type="match status" value="1"/>
</dbReference>
<organism evidence="9 10">
    <name type="scientific">Micromonospora sagamiensis</name>
    <dbReference type="NCBI Taxonomy" id="47875"/>
    <lineage>
        <taxon>Bacteria</taxon>
        <taxon>Bacillati</taxon>
        <taxon>Actinomycetota</taxon>
        <taxon>Actinomycetes</taxon>
        <taxon>Micromonosporales</taxon>
        <taxon>Micromonosporaceae</taxon>
        <taxon>Micromonospora</taxon>
    </lineage>
</organism>
<feature type="transmembrane region" description="Helical" evidence="7">
    <location>
        <begin position="408"/>
        <end position="428"/>
    </location>
</feature>
<accession>A0A562WHR7</accession>
<dbReference type="GO" id="GO:0022857">
    <property type="term" value="F:transmembrane transporter activity"/>
    <property type="evidence" value="ECO:0007669"/>
    <property type="project" value="InterPro"/>
</dbReference>
<dbReference type="PANTHER" id="PTHR23513">
    <property type="entry name" value="INTEGRAL MEMBRANE EFFLUX PROTEIN-RELATED"/>
    <property type="match status" value="1"/>
</dbReference>
<feature type="transmembrane region" description="Helical" evidence="7">
    <location>
        <begin position="306"/>
        <end position="327"/>
    </location>
</feature>
<dbReference type="InterPro" id="IPR011701">
    <property type="entry name" value="MFS"/>
</dbReference>
<reference evidence="9 10" key="1">
    <citation type="submission" date="2019-07" db="EMBL/GenBank/DDBJ databases">
        <title>R&amp;d 2014.</title>
        <authorList>
            <person name="Klenk H.-P."/>
        </authorList>
    </citation>
    <scope>NUCLEOTIDE SEQUENCE [LARGE SCALE GENOMIC DNA]</scope>
    <source>
        <strain evidence="9 10">DSM 43912</strain>
    </source>
</reference>
<comment type="caution">
    <text evidence="9">The sequence shown here is derived from an EMBL/GenBank/DDBJ whole genome shotgun (WGS) entry which is preliminary data.</text>
</comment>
<dbReference type="Proteomes" id="UP000319728">
    <property type="component" value="Unassembled WGS sequence"/>
</dbReference>
<evidence type="ECO:0000313" key="9">
    <source>
        <dbReference type="EMBL" id="TWJ29427.1"/>
    </source>
</evidence>
<feature type="transmembrane region" description="Helical" evidence="7">
    <location>
        <begin position="434"/>
        <end position="453"/>
    </location>
</feature>
<evidence type="ECO:0000256" key="3">
    <source>
        <dbReference type="ARBA" id="ARBA00022692"/>
    </source>
</evidence>
<feature type="transmembrane region" description="Helical" evidence="7">
    <location>
        <begin position="339"/>
        <end position="359"/>
    </location>
</feature>
<feature type="transmembrane region" description="Helical" evidence="7">
    <location>
        <begin position="102"/>
        <end position="119"/>
    </location>
</feature>
<comment type="subcellular location">
    <subcellularLocation>
        <location evidence="1">Cell membrane</location>
        <topology evidence="1">Multi-pass membrane protein</topology>
    </subcellularLocation>
</comment>
<evidence type="ECO:0000256" key="5">
    <source>
        <dbReference type="ARBA" id="ARBA00023136"/>
    </source>
</evidence>
<feature type="region of interest" description="Disordered" evidence="6">
    <location>
        <begin position="1"/>
        <end position="51"/>
    </location>
</feature>
<feature type="transmembrane region" description="Helical" evidence="7">
    <location>
        <begin position="64"/>
        <end position="90"/>
    </location>
</feature>
<feature type="compositionally biased region" description="Pro residues" evidence="6">
    <location>
        <begin position="1"/>
        <end position="11"/>
    </location>
</feature>
<dbReference type="GO" id="GO:0005886">
    <property type="term" value="C:plasma membrane"/>
    <property type="evidence" value="ECO:0007669"/>
    <property type="project" value="UniProtKB-SubCell"/>
</dbReference>
<feature type="transmembrane region" description="Helical" evidence="7">
    <location>
        <begin position="153"/>
        <end position="174"/>
    </location>
</feature>
<evidence type="ECO:0000256" key="7">
    <source>
        <dbReference type="SAM" id="Phobius"/>
    </source>
</evidence>
<keyword evidence="3 7" id="KW-0812">Transmembrane</keyword>
<protein>
    <submittedName>
        <fullName evidence="9">Na+/melibiose symporter-like transporter</fullName>
    </submittedName>
</protein>
<feature type="compositionally biased region" description="Low complexity" evidence="6">
    <location>
        <begin position="12"/>
        <end position="32"/>
    </location>
</feature>
<evidence type="ECO:0000256" key="2">
    <source>
        <dbReference type="ARBA" id="ARBA00022475"/>
    </source>
</evidence>
<evidence type="ECO:0000259" key="8">
    <source>
        <dbReference type="PROSITE" id="PS50850"/>
    </source>
</evidence>
<dbReference type="EMBL" id="VLLP01000001">
    <property type="protein sequence ID" value="TWJ29427.1"/>
    <property type="molecule type" value="Genomic_DNA"/>
</dbReference>
<sequence>MSTTDAPPPGPAVAAPRADPAPAPTVAARTGPVSTAVPGPSEPAPDAAGSAARRLRHNADFRRFWFGEGVSLFGSQVTALALPLTAVLTLGAGPEELGVLRFLQLVPFLVFALPFGVWVDRSRRRPVLIGSNLARLVLIGAVPLLAAVDQLHLWVLFAVTFGVGVATVLFDVCWMSYVPVLVRDPEQLVMANGKLGATSSAADAAGPSLGGALVGALTAPVTLALDALSYLVSMIALALIRTREPVPTAPARRRRLSAELGEGLRWVVGDGYLRAIALVGAACNFVTAGVQSLFLIYVVSDQGLDPALLGLVFSVGAVGGIVGALVTSRLLGRFRLGRVYVGSLAVAFAACALIPVVGGTPPVRVALYTALYFLMFGGVTTGNIVVLSLRQTITPRALLGRMNAAMRMLMVGFGAIGAPVGGVLGGAIGVREALFAMSAAAIVMLVPILLSPVGRLREMPPPAVEPVEAA</sequence>
<keyword evidence="4 7" id="KW-1133">Transmembrane helix</keyword>
<feature type="transmembrane region" description="Helical" evidence="7">
    <location>
        <begin position="365"/>
        <end position="387"/>
    </location>
</feature>
<evidence type="ECO:0000256" key="6">
    <source>
        <dbReference type="SAM" id="MobiDB-lite"/>
    </source>
</evidence>
<name>A0A562WHR7_9ACTN</name>
<gene>
    <name evidence="9" type="ORF">JD81_02937</name>
</gene>
<evidence type="ECO:0000313" key="10">
    <source>
        <dbReference type="Proteomes" id="UP000319728"/>
    </source>
</evidence>
<evidence type="ECO:0000256" key="1">
    <source>
        <dbReference type="ARBA" id="ARBA00004651"/>
    </source>
</evidence>
<dbReference type="AlphaFoldDB" id="A0A562WHR7"/>
<dbReference type="Gene3D" id="1.20.1250.20">
    <property type="entry name" value="MFS general substrate transporter like domains"/>
    <property type="match status" value="1"/>
</dbReference>
<dbReference type="InterPro" id="IPR036259">
    <property type="entry name" value="MFS_trans_sf"/>
</dbReference>
<dbReference type="Pfam" id="PF07690">
    <property type="entry name" value="MFS_1"/>
    <property type="match status" value="1"/>
</dbReference>
<keyword evidence="10" id="KW-1185">Reference proteome</keyword>
<feature type="domain" description="Major facilitator superfamily (MFS) profile" evidence="8">
    <location>
        <begin position="273"/>
        <end position="470"/>
    </location>
</feature>
<dbReference type="SUPFAM" id="SSF103473">
    <property type="entry name" value="MFS general substrate transporter"/>
    <property type="match status" value="1"/>
</dbReference>
<dbReference type="RefSeq" id="WP_198501122.1">
    <property type="nucleotide sequence ID" value="NZ_AP023438.1"/>
</dbReference>
<feature type="transmembrane region" description="Helical" evidence="7">
    <location>
        <begin position="126"/>
        <end position="147"/>
    </location>
</feature>
<proteinExistence type="predicted"/>